<gene>
    <name evidence="1" type="ORF">QAD02_001265</name>
</gene>
<dbReference type="Proteomes" id="UP001239111">
    <property type="component" value="Chromosome 3"/>
</dbReference>
<keyword evidence="2" id="KW-1185">Reference proteome</keyword>
<comment type="caution">
    <text evidence="1">The sequence shown here is derived from an EMBL/GenBank/DDBJ whole genome shotgun (WGS) entry which is preliminary data.</text>
</comment>
<sequence length="331" mass="38104">MDGLRRKMVEDLRRLDKDKVAIQHMKLLNTHPCLKVLQTKENTTSYKSVYTIPVRNLYDDDMEFAIRSSTFALIGLAKYTNLFNSKYNFSDMKRLMKNDTAIFVGALLLKFNIAITSICDKIDLVDPTREDYTTVSELTVRDPKMDIMQTNCFLRASTMLHLNGCMPNVDVCLSHDVKFIIYALQPIKKGTKLIRLHPVSIYNYSPKSKRQARHQMYYNCPCDCQACTENWFESSLGGPFFASSGNVFSEELTNEMMSIREDFETNFRKPNYPDIKVVSRAKDLLAKVWIQLDMPSPMTIYAVLLLVTIIHGFHRPSETFRVAGPNIKLNC</sequence>
<evidence type="ECO:0000313" key="2">
    <source>
        <dbReference type="Proteomes" id="UP001239111"/>
    </source>
</evidence>
<name>A0ACC2NGH4_9HYME</name>
<proteinExistence type="predicted"/>
<dbReference type="EMBL" id="CM056743">
    <property type="protein sequence ID" value="KAJ8670006.1"/>
    <property type="molecule type" value="Genomic_DNA"/>
</dbReference>
<protein>
    <submittedName>
        <fullName evidence="1">Uncharacterized protein</fullName>
    </submittedName>
</protein>
<reference evidence="1" key="1">
    <citation type="submission" date="2023-04" db="EMBL/GenBank/DDBJ databases">
        <title>A chromosome-level genome assembly of the parasitoid wasp Eretmocerus hayati.</title>
        <authorList>
            <person name="Zhong Y."/>
            <person name="Liu S."/>
            <person name="Liu Y."/>
        </authorList>
    </citation>
    <scope>NUCLEOTIDE SEQUENCE</scope>
    <source>
        <strain evidence="1">ZJU_SS_LIU_2023</strain>
    </source>
</reference>
<accession>A0ACC2NGH4</accession>
<organism evidence="1 2">
    <name type="scientific">Eretmocerus hayati</name>
    <dbReference type="NCBI Taxonomy" id="131215"/>
    <lineage>
        <taxon>Eukaryota</taxon>
        <taxon>Metazoa</taxon>
        <taxon>Ecdysozoa</taxon>
        <taxon>Arthropoda</taxon>
        <taxon>Hexapoda</taxon>
        <taxon>Insecta</taxon>
        <taxon>Pterygota</taxon>
        <taxon>Neoptera</taxon>
        <taxon>Endopterygota</taxon>
        <taxon>Hymenoptera</taxon>
        <taxon>Apocrita</taxon>
        <taxon>Proctotrupomorpha</taxon>
        <taxon>Chalcidoidea</taxon>
        <taxon>Aphelinidae</taxon>
        <taxon>Aphelininae</taxon>
        <taxon>Eretmocerus</taxon>
    </lineage>
</organism>
<evidence type="ECO:0000313" key="1">
    <source>
        <dbReference type="EMBL" id="KAJ8670006.1"/>
    </source>
</evidence>